<feature type="chain" id="PRO_5047123507" evidence="1">
    <location>
        <begin position="27"/>
        <end position="307"/>
    </location>
</feature>
<dbReference type="InterPro" id="IPR047111">
    <property type="entry name" value="YbaP-like"/>
</dbReference>
<gene>
    <name evidence="2" type="ORF">GCM10009093_01570</name>
</gene>
<organism evidence="2 3">
    <name type="scientific">Brevundimonas terrae</name>
    <dbReference type="NCBI Taxonomy" id="363631"/>
    <lineage>
        <taxon>Bacteria</taxon>
        <taxon>Pseudomonadati</taxon>
        <taxon>Pseudomonadota</taxon>
        <taxon>Alphaproteobacteria</taxon>
        <taxon>Caulobacterales</taxon>
        <taxon>Caulobacteraceae</taxon>
        <taxon>Brevundimonas</taxon>
    </lineage>
</organism>
<keyword evidence="3" id="KW-1185">Reference proteome</keyword>
<comment type="caution">
    <text evidence="2">The sequence shown here is derived from an EMBL/GenBank/DDBJ whole genome shotgun (WGS) entry which is preliminary data.</text>
</comment>
<dbReference type="CDD" id="cd14789">
    <property type="entry name" value="Tiki"/>
    <property type="match status" value="1"/>
</dbReference>
<dbReference type="EMBL" id="BAAAEJ010000002">
    <property type="protein sequence ID" value="GAA0378153.1"/>
    <property type="molecule type" value="Genomic_DNA"/>
</dbReference>
<dbReference type="InterPro" id="IPR002816">
    <property type="entry name" value="TraB/PrgY/GumN_fam"/>
</dbReference>
<keyword evidence="1" id="KW-0732">Signal</keyword>
<dbReference type="PANTHER" id="PTHR40590">
    <property type="entry name" value="CYTOPLASMIC PROTEIN-RELATED"/>
    <property type="match status" value="1"/>
</dbReference>
<evidence type="ECO:0000313" key="2">
    <source>
        <dbReference type="EMBL" id="GAA0378153.1"/>
    </source>
</evidence>
<sequence>MMKTLRHVMASAALVSTLFVAPLAVAQTAAPAAIPQAEGQGPAMWVIRDADSTLYLFGSFHFLRPDTKWGQSHVDAAFASADEVWFEATDIDDAAQGMQLMQTYGLSPDRPLTSLLTPEDIAALDAALAPMGATAAAFDPMRPWLVSLQLAIVQLTAAGFDPNSGVDKVMLARAASLGKPAKGLESMAEQIRIFSGMSEQGQVEMLRGTLKDLDKGPAQVEALLAAWSTGNTDVMGHEMIDEMKAEQPEAYEALFTRRNANWTRQIKTILDGSGTTFIVVGAGHLVGQDSVQSMLAVEGITAERVTQ</sequence>
<dbReference type="RefSeq" id="WP_243862950.1">
    <property type="nucleotide sequence ID" value="NZ_BAAAEJ010000002.1"/>
</dbReference>
<dbReference type="Proteomes" id="UP001500791">
    <property type="component" value="Unassembled WGS sequence"/>
</dbReference>
<feature type="signal peptide" evidence="1">
    <location>
        <begin position="1"/>
        <end position="26"/>
    </location>
</feature>
<evidence type="ECO:0000256" key="1">
    <source>
        <dbReference type="SAM" id="SignalP"/>
    </source>
</evidence>
<name>A0ABP3HTI7_9CAUL</name>
<dbReference type="PANTHER" id="PTHR40590:SF1">
    <property type="entry name" value="CYTOPLASMIC PROTEIN"/>
    <property type="match status" value="1"/>
</dbReference>
<accession>A0ABP3HTI7</accession>
<proteinExistence type="predicted"/>
<dbReference type="Pfam" id="PF01963">
    <property type="entry name" value="TraB_PrgY_gumN"/>
    <property type="match status" value="1"/>
</dbReference>
<reference evidence="3" key="1">
    <citation type="journal article" date="2019" name="Int. J. Syst. Evol. Microbiol.">
        <title>The Global Catalogue of Microorganisms (GCM) 10K type strain sequencing project: providing services to taxonomists for standard genome sequencing and annotation.</title>
        <authorList>
            <consortium name="The Broad Institute Genomics Platform"/>
            <consortium name="The Broad Institute Genome Sequencing Center for Infectious Disease"/>
            <person name="Wu L."/>
            <person name="Ma J."/>
        </authorList>
    </citation>
    <scope>NUCLEOTIDE SEQUENCE [LARGE SCALE GENOMIC DNA]</scope>
    <source>
        <strain evidence="3">JCM 13476</strain>
    </source>
</reference>
<evidence type="ECO:0000313" key="3">
    <source>
        <dbReference type="Proteomes" id="UP001500791"/>
    </source>
</evidence>
<protein>
    <submittedName>
        <fullName evidence="2">TraB/GumN family protein</fullName>
    </submittedName>
</protein>